<evidence type="ECO:0000256" key="6">
    <source>
        <dbReference type="SAM" id="Phobius"/>
    </source>
</evidence>
<reference evidence="7 8" key="1">
    <citation type="journal article" date="2016" name="Genome Announc.">
        <title>Draft Genome Sequence of Criibacterium bergeronii gen. nov., sp. nov., Strain CCRI-22567T, Isolated from a Vaginal Sample from a Woman with Bacterial Vaginosis.</title>
        <authorList>
            <person name="Maheux A.F."/>
            <person name="Berube E."/>
            <person name="Boudreau D.K."/>
            <person name="Raymond F."/>
            <person name="Corbeil J."/>
            <person name="Roy P.H."/>
            <person name="Boissinot M."/>
            <person name="Omar R.F."/>
        </authorList>
    </citation>
    <scope>NUCLEOTIDE SEQUENCE [LARGE SCALE GENOMIC DNA]</scope>
    <source>
        <strain evidence="7 8">CCRI-22567</strain>
    </source>
</reference>
<comment type="caution">
    <text evidence="7">The sequence shown here is derived from an EMBL/GenBank/DDBJ whole genome shotgun (WGS) entry which is preliminary data.</text>
</comment>
<feature type="transmembrane region" description="Helical" evidence="6">
    <location>
        <begin position="391"/>
        <end position="411"/>
    </location>
</feature>
<evidence type="ECO:0000313" key="7">
    <source>
        <dbReference type="EMBL" id="RDY20555.1"/>
    </source>
</evidence>
<evidence type="ECO:0000256" key="3">
    <source>
        <dbReference type="ARBA" id="ARBA00022692"/>
    </source>
</evidence>
<dbReference type="EMBL" id="MBEW02000029">
    <property type="protein sequence ID" value="RDY20555.1"/>
    <property type="molecule type" value="Genomic_DNA"/>
</dbReference>
<feature type="transmembrane region" description="Helical" evidence="6">
    <location>
        <begin position="453"/>
        <end position="475"/>
    </location>
</feature>
<evidence type="ECO:0000256" key="5">
    <source>
        <dbReference type="ARBA" id="ARBA00023136"/>
    </source>
</evidence>
<dbReference type="GO" id="GO:0005886">
    <property type="term" value="C:plasma membrane"/>
    <property type="evidence" value="ECO:0007669"/>
    <property type="project" value="UniProtKB-SubCell"/>
</dbReference>
<dbReference type="PANTHER" id="PTHR30250">
    <property type="entry name" value="PST FAMILY PREDICTED COLANIC ACID TRANSPORTER"/>
    <property type="match status" value="1"/>
</dbReference>
<dbReference type="RefSeq" id="WP_068913174.1">
    <property type="nucleotide sequence ID" value="NZ_MBEW02000029.1"/>
</dbReference>
<feature type="transmembrane region" description="Helical" evidence="6">
    <location>
        <begin position="235"/>
        <end position="255"/>
    </location>
</feature>
<feature type="transmembrane region" description="Helical" evidence="6">
    <location>
        <begin position="161"/>
        <end position="180"/>
    </location>
</feature>
<evidence type="ECO:0000256" key="1">
    <source>
        <dbReference type="ARBA" id="ARBA00004651"/>
    </source>
</evidence>
<feature type="transmembrane region" description="Helical" evidence="6">
    <location>
        <begin position="417"/>
        <end position="441"/>
    </location>
</feature>
<dbReference type="CDD" id="cd13124">
    <property type="entry name" value="MATE_SpoVB_like"/>
    <property type="match status" value="1"/>
</dbReference>
<name>A0A371IJ99_9FIRM</name>
<keyword evidence="2" id="KW-1003">Cell membrane</keyword>
<feature type="transmembrane region" description="Helical" evidence="6">
    <location>
        <begin position="294"/>
        <end position="313"/>
    </location>
</feature>
<dbReference type="InterPro" id="IPR050833">
    <property type="entry name" value="Poly_Biosynth_Transport"/>
</dbReference>
<dbReference type="Pfam" id="PF01943">
    <property type="entry name" value="Polysacc_synt"/>
    <property type="match status" value="1"/>
</dbReference>
<dbReference type="InterPro" id="IPR002797">
    <property type="entry name" value="Polysacc_synth"/>
</dbReference>
<feature type="transmembrane region" description="Helical" evidence="6">
    <location>
        <begin position="47"/>
        <end position="65"/>
    </location>
</feature>
<evidence type="ECO:0000313" key="8">
    <source>
        <dbReference type="Proteomes" id="UP000093352"/>
    </source>
</evidence>
<evidence type="ECO:0000256" key="2">
    <source>
        <dbReference type="ARBA" id="ARBA00022475"/>
    </source>
</evidence>
<protein>
    <submittedName>
        <fullName evidence="7">Polysaccharide biosynthesis protein</fullName>
    </submittedName>
</protein>
<keyword evidence="8" id="KW-1185">Reference proteome</keyword>
<evidence type="ECO:0000256" key="4">
    <source>
        <dbReference type="ARBA" id="ARBA00022989"/>
    </source>
</evidence>
<proteinExistence type="predicted"/>
<feature type="transmembrane region" description="Helical" evidence="6">
    <location>
        <begin position="120"/>
        <end position="140"/>
    </location>
</feature>
<feature type="transmembrane region" description="Helical" evidence="6">
    <location>
        <begin position="186"/>
        <end position="207"/>
    </location>
</feature>
<dbReference type="Proteomes" id="UP000093352">
    <property type="component" value="Unassembled WGS sequence"/>
</dbReference>
<organism evidence="7 8">
    <name type="scientific">Criibacterium bergeronii</name>
    <dbReference type="NCBI Taxonomy" id="1871336"/>
    <lineage>
        <taxon>Bacteria</taxon>
        <taxon>Bacillati</taxon>
        <taxon>Bacillota</taxon>
        <taxon>Clostridia</taxon>
        <taxon>Peptostreptococcales</taxon>
        <taxon>Filifactoraceae</taxon>
        <taxon>Criibacterium</taxon>
    </lineage>
</organism>
<dbReference type="PANTHER" id="PTHR30250:SF21">
    <property type="entry name" value="LIPID II FLIPPASE MURJ"/>
    <property type="match status" value="1"/>
</dbReference>
<dbReference type="PIRSF" id="PIRSF038958">
    <property type="entry name" value="PG_synth_SpoVB"/>
    <property type="match status" value="1"/>
</dbReference>
<feature type="transmembrane region" description="Helical" evidence="6">
    <location>
        <begin position="7"/>
        <end position="27"/>
    </location>
</feature>
<comment type="subcellular location">
    <subcellularLocation>
        <location evidence="1">Cell membrane</location>
        <topology evidence="1">Multi-pass membrane protein</topology>
    </subcellularLocation>
</comment>
<dbReference type="STRING" id="1871336.BBG48_09745"/>
<sequence length="543" mass="59493">MKSQNFITGTLILMVSNLIIKVLGAVFRIPLGNIIFSDGLGYYQKAYSLFVAILAISTSGIPTAISKMVAERNKLGRYKTSKKIFMISIKLFLVLGVISSALFYFGAEKLSLMLLHDKNAYYPIKALALALLVVPVVNAFKGYFQGRSNMLPTSLCQISEQFVRVFSGLFLAYILLPHGLQLAAGGAAFGASLGGVIAFIVIFLIYLKEKRQIDKEIQLSEEEKEEKTSELVKEMLAIAIPIIIGSLVIPIMNLIDSVLVNQRLMDGGISYKDANSLFGQFTGMAATVVNLPQALTVSIVTSVVPAVSQSFIINDLKTVRKNINMGLRMGNLIAMPCFFGVMIMAGPIMKLLYPKEGASAGSILFTMSFMIVLIAGLQTATAVLQALGKPMVPVINLLLATVVKLILTYFLTPIPSINVRGAIIGTLAAYVIAFVLDLFYIKNMLRMNFKLKATFIIPLIMSFIMGIFVLLSYIVLNSLTGSSKLSVVFAMFVGMCVYLFELFFMGGISKKELENIPGGRKLMNKLYKNKAISKNEDEHVEQE</sequence>
<keyword evidence="3 6" id="KW-0812">Transmembrane</keyword>
<dbReference type="InterPro" id="IPR024923">
    <property type="entry name" value="PG_synth_SpoVB"/>
</dbReference>
<feature type="transmembrane region" description="Helical" evidence="6">
    <location>
        <begin position="85"/>
        <end position="105"/>
    </location>
</feature>
<keyword evidence="4 6" id="KW-1133">Transmembrane helix</keyword>
<gene>
    <name evidence="7" type="ORF">BBG48_009445</name>
</gene>
<dbReference type="AlphaFoldDB" id="A0A371IJ99"/>
<feature type="transmembrane region" description="Helical" evidence="6">
    <location>
        <begin position="359"/>
        <end position="384"/>
    </location>
</feature>
<accession>A0A371IJ99</accession>
<feature type="transmembrane region" description="Helical" evidence="6">
    <location>
        <begin position="333"/>
        <end position="353"/>
    </location>
</feature>
<feature type="transmembrane region" description="Helical" evidence="6">
    <location>
        <begin position="487"/>
        <end position="508"/>
    </location>
</feature>
<keyword evidence="5 6" id="KW-0472">Membrane</keyword>